<keyword evidence="2" id="KW-1185">Reference proteome</keyword>
<evidence type="ECO:0000313" key="2">
    <source>
        <dbReference type="Proteomes" id="UP000503222"/>
    </source>
</evidence>
<dbReference type="AlphaFoldDB" id="A0A6G7YSA3"/>
<sequence>MGSLISGDLVDAIQYLEAALALIDAHDAPAHIGAHVDWSICHLKEHLEVGNTVLDASVRSLQASAPLSH</sequence>
<dbReference type="Proteomes" id="UP000503222">
    <property type="component" value="Chromosome"/>
</dbReference>
<organism evidence="1 2">
    <name type="scientific">Sphingomonas piscis</name>
    <dbReference type="NCBI Taxonomy" id="2714943"/>
    <lineage>
        <taxon>Bacteria</taxon>
        <taxon>Pseudomonadati</taxon>
        <taxon>Pseudomonadota</taxon>
        <taxon>Alphaproteobacteria</taxon>
        <taxon>Sphingomonadales</taxon>
        <taxon>Sphingomonadaceae</taxon>
        <taxon>Sphingomonas</taxon>
    </lineage>
</organism>
<dbReference type="EMBL" id="CP049869">
    <property type="protein sequence ID" value="QIK79625.1"/>
    <property type="molecule type" value="Genomic_DNA"/>
</dbReference>
<reference evidence="1 2" key="1">
    <citation type="submission" date="2020-03" db="EMBL/GenBank/DDBJ databases">
        <title>Sphingomonas sp. nov., isolated from fish.</title>
        <authorList>
            <person name="Hyun D.-W."/>
            <person name="Bae J.-W."/>
        </authorList>
    </citation>
    <scope>NUCLEOTIDE SEQUENCE [LARGE SCALE GENOMIC DNA]</scope>
    <source>
        <strain evidence="1 2">HDW15B</strain>
    </source>
</reference>
<dbReference type="KEGG" id="spii:G7077_12640"/>
<gene>
    <name evidence="1" type="ORF">G7077_12640</name>
</gene>
<accession>A0A6G7YSA3</accession>
<name>A0A6G7YSA3_9SPHN</name>
<proteinExistence type="predicted"/>
<evidence type="ECO:0000313" key="1">
    <source>
        <dbReference type="EMBL" id="QIK79625.1"/>
    </source>
</evidence>
<dbReference type="RefSeq" id="WP_166412012.1">
    <property type="nucleotide sequence ID" value="NZ_CP049869.1"/>
</dbReference>
<protein>
    <submittedName>
        <fullName evidence="1">Uncharacterized protein</fullName>
    </submittedName>
</protein>